<dbReference type="GO" id="GO:0030170">
    <property type="term" value="F:pyridoxal phosphate binding"/>
    <property type="evidence" value="ECO:0007669"/>
    <property type="project" value="InterPro"/>
</dbReference>
<dbReference type="PANTHER" id="PTHR43713">
    <property type="entry name" value="GLUTAMATE-1-SEMIALDEHYDE 2,1-AMINOMUTASE"/>
    <property type="match status" value="1"/>
</dbReference>
<feature type="transmembrane region" description="Helical" evidence="4">
    <location>
        <begin position="114"/>
        <end position="133"/>
    </location>
</feature>
<dbReference type="InterPro" id="IPR015422">
    <property type="entry name" value="PyrdxlP-dep_Trfase_small"/>
</dbReference>
<dbReference type="GO" id="GO:0016020">
    <property type="term" value="C:membrane"/>
    <property type="evidence" value="ECO:0007669"/>
    <property type="project" value="UniProtKB-SubCell"/>
</dbReference>
<accession>A0A225BCN6</accession>
<dbReference type="SUPFAM" id="SSF53383">
    <property type="entry name" value="PLP-dependent transferases"/>
    <property type="match status" value="1"/>
</dbReference>
<dbReference type="InterPro" id="IPR036259">
    <property type="entry name" value="MFS_trans_sf"/>
</dbReference>
<feature type="transmembrane region" description="Helical" evidence="4">
    <location>
        <begin position="333"/>
        <end position="354"/>
    </location>
</feature>
<evidence type="ECO:0000256" key="2">
    <source>
        <dbReference type="ARBA" id="ARBA00004141"/>
    </source>
</evidence>
<feature type="transmembrane region" description="Helical" evidence="4">
    <location>
        <begin position="139"/>
        <end position="167"/>
    </location>
</feature>
<dbReference type="EMBL" id="LFMY01000001">
    <property type="protein sequence ID" value="OKL63807.1"/>
    <property type="molecule type" value="Genomic_DNA"/>
</dbReference>
<dbReference type="GO" id="GO:0008483">
    <property type="term" value="F:transaminase activity"/>
    <property type="evidence" value="ECO:0007669"/>
    <property type="project" value="InterPro"/>
</dbReference>
<dbReference type="PANTHER" id="PTHR43713:SF3">
    <property type="entry name" value="GLUTAMATE-1-SEMIALDEHYDE 2,1-AMINOMUTASE 1, CHLOROPLASTIC-RELATED"/>
    <property type="match status" value="1"/>
</dbReference>
<protein>
    <recommendedName>
        <fullName evidence="7">Major facilitator superfamily (MFS) profile domain-containing protein</fullName>
    </recommendedName>
</protein>
<dbReference type="Pfam" id="PF07690">
    <property type="entry name" value="MFS_1"/>
    <property type="match status" value="1"/>
</dbReference>
<evidence type="ECO:0008006" key="7">
    <source>
        <dbReference type="Google" id="ProtNLM"/>
    </source>
</evidence>
<dbReference type="InterPro" id="IPR015424">
    <property type="entry name" value="PyrdxlP-dep_Trfase"/>
</dbReference>
<feature type="transmembrane region" description="Helical" evidence="4">
    <location>
        <begin position="88"/>
        <end position="107"/>
    </location>
</feature>
<feature type="transmembrane region" description="Helical" evidence="4">
    <location>
        <begin position="58"/>
        <end position="76"/>
    </location>
</feature>
<feature type="transmembrane region" description="Helical" evidence="4">
    <location>
        <begin position="174"/>
        <end position="194"/>
    </location>
</feature>
<gene>
    <name evidence="5" type="ORF">UA08_00948</name>
</gene>
<dbReference type="SUPFAM" id="SSF103473">
    <property type="entry name" value="MFS general substrate transporter"/>
    <property type="match status" value="1"/>
</dbReference>
<dbReference type="InterPro" id="IPR011701">
    <property type="entry name" value="MFS"/>
</dbReference>
<feature type="transmembrane region" description="Helical" evidence="4">
    <location>
        <begin position="247"/>
        <end position="270"/>
    </location>
</feature>
<organism evidence="5 6">
    <name type="scientific">Talaromyces atroroseus</name>
    <dbReference type="NCBI Taxonomy" id="1441469"/>
    <lineage>
        <taxon>Eukaryota</taxon>
        <taxon>Fungi</taxon>
        <taxon>Dikarya</taxon>
        <taxon>Ascomycota</taxon>
        <taxon>Pezizomycotina</taxon>
        <taxon>Eurotiomycetes</taxon>
        <taxon>Eurotiomycetidae</taxon>
        <taxon>Eurotiales</taxon>
        <taxon>Trichocomaceae</taxon>
        <taxon>Talaromyces</taxon>
        <taxon>Talaromyces sect. Trachyspermi</taxon>
    </lineage>
</organism>
<reference evidence="5 6" key="1">
    <citation type="submission" date="2015-06" db="EMBL/GenBank/DDBJ databases">
        <title>Talaromyces atroroseus IBT 11181 draft genome.</title>
        <authorList>
            <person name="Rasmussen K.B."/>
            <person name="Rasmussen S."/>
            <person name="Petersen B."/>
            <person name="Sicheritz-Ponten T."/>
            <person name="Mortensen U.H."/>
            <person name="Thrane U."/>
        </authorList>
    </citation>
    <scope>NUCLEOTIDE SEQUENCE [LARGE SCALE GENOMIC DNA]</scope>
    <source>
        <strain evidence="5 6">IBT 11181</strain>
    </source>
</reference>
<dbReference type="OrthoDB" id="6499973at2759"/>
<dbReference type="Pfam" id="PF00202">
    <property type="entry name" value="Aminotran_3"/>
    <property type="match status" value="1"/>
</dbReference>
<keyword evidence="4" id="KW-0812">Transmembrane</keyword>
<proteinExistence type="predicted"/>
<evidence type="ECO:0000256" key="3">
    <source>
        <dbReference type="ARBA" id="ARBA00022898"/>
    </source>
</evidence>
<keyword evidence="3" id="KW-0663">Pyridoxal phosphate</keyword>
<evidence type="ECO:0000313" key="6">
    <source>
        <dbReference type="Proteomes" id="UP000214365"/>
    </source>
</evidence>
<comment type="cofactor">
    <cofactor evidence="1">
        <name>pyridoxal 5'-phosphate</name>
        <dbReference type="ChEBI" id="CHEBI:597326"/>
    </cofactor>
</comment>
<dbReference type="InterPro" id="IPR005814">
    <property type="entry name" value="Aminotrans_3"/>
</dbReference>
<dbReference type="Gene3D" id="3.90.1150.10">
    <property type="entry name" value="Aspartate Aminotransferase, domain 1"/>
    <property type="match status" value="1"/>
</dbReference>
<feature type="transmembrane region" description="Helical" evidence="4">
    <location>
        <begin position="397"/>
        <end position="418"/>
    </location>
</feature>
<comment type="caution">
    <text evidence="5">The sequence shown here is derived from an EMBL/GenBank/DDBJ whole genome shotgun (WGS) entry which is preliminary data.</text>
</comment>
<dbReference type="RefSeq" id="XP_020123928.1">
    <property type="nucleotide sequence ID" value="XM_020260810.1"/>
</dbReference>
<evidence type="ECO:0000256" key="4">
    <source>
        <dbReference type="SAM" id="Phobius"/>
    </source>
</evidence>
<dbReference type="Proteomes" id="UP000214365">
    <property type="component" value="Unassembled WGS sequence"/>
</dbReference>
<dbReference type="AlphaFoldDB" id="A0A225BCN6"/>
<dbReference type="GO" id="GO:0022857">
    <property type="term" value="F:transmembrane transporter activity"/>
    <property type="evidence" value="ECO:0007669"/>
    <property type="project" value="InterPro"/>
</dbReference>
<dbReference type="Gene3D" id="3.40.640.10">
    <property type="entry name" value="Type I PLP-dependent aspartate aminotransferase-like (Major domain)"/>
    <property type="match status" value="1"/>
</dbReference>
<evidence type="ECO:0000256" key="1">
    <source>
        <dbReference type="ARBA" id="ARBA00001933"/>
    </source>
</evidence>
<name>A0A225BCN6_TALAT</name>
<keyword evidence="4" id="KW-0472">Membrane</keyword>
<dbReference type="GeneID" id="31000703"/>
<feature type="transmembrane region" description="Helical" evidence="4">
    <location>
        <begin position="424"/>
        <end position="443"/>
    </location>
</feature>
<evidence type="ECO:0000313" key="5">
    <source>
        <dbReference type="EMBL" id="OKL63807.1"/>
    </source>
</evidence>
<dbReference type="STRING" id="1441469.A0A225BCN6"/>
<comment type="subcellular location">
    <subcellularLocation>
        <location evidence="2">Membrane</location>
        <topology evidence="2">Multi-pass membrane protein</topology>
    </subcellularLocation>
</comment>
<dbReference type="CDD" id="cd00610">
    <property type="entry name" value="OAT_like"/>
    <property type="match status" value="1"/>
</dbReference>
<dbReference type="Gene3D" id="1.20.1250.20">
    <property type="entry name" value="MFS general substrate transporter like domains"/>
    <property type="match status" value="1"/>
</dbReference>
<feature type="transmembrane region" description="Helical" evidence="4">
    <location>
        <begin position="206"/>
        <end position="226"/>
    </location>
</feature>
<keyword evidence="6" id="KW-1185">Reference proteome</keyword>
<dbReference type="InterPro" id="IPR015421">
    <property type="entry name" value="PyrdxlP-dep_Trfase_major"/>
</dbReference>
<sequence length="928" mass="100637">MSGEKQATTTTLDGQQSSAPPRFMLFALLREKLATTDAVAPPPDGGLQAWTQVAMAHLILFCTWGFINSFGFFQAYYEETMAVNASQISWVASVQVFLLSFIGSFSGRLMDAGYYRYCLIGGFVFQIIGIFMVSLCKQYWQVFLAQGVCCGIGDGLLFCPTTALIATYFVKRRAIALGLTLAGSSTGGLIFPIMVQQLLPKIGFAWTVRCMGFVVLFCFLVCLSLARTRLPKRASGPLVEPSAFRELPYSLFVVGIFLTLWAVYFSYFYVSVPSSPPPYQMNQLTPLQINSYALDVIGTSNSDSLSMLYIINGLGIPGRIIPALVADRFFGGILNTYVVLGFIAGVLLYCWIAVKSYGGMIAFVVFYGLIGGGVQGTALSSLPTLTTDLSKMGVRSGMVLSIVSFACLTGPPLAGALIQRDNGSYTYACAWGGTSLILGSSFVPRMPSLTTTDPLLGPKSHPRLVTALKSARETFTAANPKSLLAYNEANRYFPGGNTRTLLHSLPFPLTFQTAHSCYLTSVDGNTYLDFCSEYTSGLFGHSHPVIKDAIEAVLSTGWNYGGLNDRERLFAKMVCQRFYLEKVRFTNSGTEASMMALAAAVNFTGRDRVGEANSSSSSSFILVPQAYSHYGQILVFTNGFHGSTINFPTPAPAKSIVLPHNFVVAPFNDIAGTKRVLSQQPEHSLAGIFVEPVQGAGGAIPASVEFLHFLRDTATATGAVYIIDETMTSRLAYHGQSHKMGIKADLMTLGKWIGGGMTFGAFGGREDIMSQFDQNTGSLAHSGTFNNNVFSMTAGLAGLQVVDEAAIENVNMLGDEMRLQLQGILHRHGVDDSDPSATEALPLMHVRGLGSMLAVHFSGEHALILKGLFFHHLLTHGIYIASRGFISLSIEITRDHVRRFAEAFEKFVALYVGFLHVEEKVSEVNSQL</sequence>
<keyword evidence="4" id="KW-1133">Transmembrane helix</keyword>
<feature type="transmembrane region" description="Helical" evidence="4">
    <location>
        <begin position="360"/>
        <end position="385"/>
    </location>
</feature>